<evidence type="ECO:0000313" key="1">
    <source>
        <dbReference type="EMBL" id="CUN28551.1"/>
    </source>
</evidence>
<dbReference type="Proteomes" id="UP000095673">
    <property type="component" value="Unassembled WGS sequence"/>
</dbReference>
<evidence type="ECO:0000313" key="2">
    <source>
        <dbReference type="Proteomes" id="UP000095673"/>
    </source>
</evidence>
<name>A0A173VMW3_9FIRM</name>
<sequence length="46" mass="5397">MFKKLNKMKIGARLKKSFRKIILIFGILSALGVWCICNVRQNQSYH</sequence>
<reference evidence="1 2" key="1">
    <citation type="submission" date="2015-09" db="EMBL/GenBank/DDBJ databases">
        <authorList>
            <consortium name="Pathogen Informatics"/>
        </authorList>
    </citation>
    <scope>NUCLEOTIDE SEQUENCE [LARGE SCALE GENOMIC DNA]</scope>
    <source>
        <strain evidence="1 2">2789STDY5834968</strain>
    </source>
</reference>
<accession>A0A173VMW3</accession>
<proteinExistence type="predicted"/>
<dbReference type="EMBL" id="CYXM01000023">
    <property type="protein sequence ID" value="CUN28551.1"/>
    <property type="molecule type" value="Genomic_DNA"/>
</dbReference>
<organism evidence="1 2">
    <name type="scientific">Agathobacter rectalis</name>
    <dbReference type="NCBI Taxonomy" id="39491"/>
    <lineage>
        <taxon>Bacteria</taxon>
        <taxon>Bacillati</taxon>
        <taxon>Bacillota</taxon>
        <taxon>Clostridia</taxon>
        <taxon>Lachnospirales</taxon>
        <taxon>Lachnospiraceae</taxon>
        <taxon>Agathobacter</taxon>
    </lineage>
</organism>
<dbReference type="RefSeq" id="WP_249398287.1">
    <property type="nucleotide sequence ID" value="NZ_CYXM01000023.1"/>
</dbReference>
<protein>
    <submittedName>
        <fullName evidence="1">Uncharacterized protein</fullName>
    </submittedName>
</protein>
<dbReference type="AlphaFoldDB" id="A0A173VMW3"/>
<gene>
    <name evidence="1" type="ORF">ERS852580_03278</name>
</gene>